<gene>
    <name evidence="1" type="ORF">A5481_14290</name>
</gene>
<reference evidence="1 2" key="1">
    <citation type="submission" date="2016-04" db="EMBL/GenBank/DDBJ databases">
        <authorList>
            <person name="Evans L.H."/>
            <person name="Alamgir A."/>
            <person name="Owens N."/>
            <person name="Weber N.D."/>
            <person name="Virtaneva K."/>
            <person name="Barbian K."/>
            <person name="Babar A."/>
            <person name="Rosenke K."/>
        </authorList>
    </citation>
    <scope>NUCLEOTIDE SEQUENCE [LARGE SCALE GENOMIC DNA]</scope>
    <source>
        <strain evidence="1 2">PMB02</strain>
    </source>
</reference>
<evidence type="ECO:0000313" key="2">
    <source>
        <dbReference type="Proteomes" id="UP000078316"/>
    </source>
</evidence>
<dbReference type="Proteomes" id="UP000078316">
    <property type="component" value="Unassembled WGS sequence"/>
</dbReference>
<protein>
    <recommendedName>
        <fullName evidence="3">DUF4089 domain-containing protein</fullName>
    </recommendedName>
</protein>
<dbReference type="Pfam" id="PF13318">
    <property type="entry name" value="AtzG-like"/>
    <property type="match status" value="1"/>
</dbReference>
<name>A0A179SC40_9HYPH</name>
<dbReference type="InterPro" id="IPR025148">
    <property type="entry name" value="AtzG-like"/>
</dbReference>
<evidence type="ECO:0008006" key="3">
    <source>
        <dbReference type="Google" id="ProtNLM"/>
    </source>
</evidence>
<proteinExistence type="predicted"/>
<dbReference type="RefSeq" id="WP_048436645.1">
    <property type="nucleotide sequence ID" value="NZ_LWHQ01000025.1"/>
</dbReference>
<sequence>MTTPPLPLDDDTAGAVVDAMMPLVGIPMAPEWRETVIASVKATAAAARLVLDFPLDDAVEPAPVFRASADLASAGSASGDPA</sequence>
<dbReference type="EMBL" id="LWHQ01000025">
    <property type="protein sequence ID" value="OAS24365.1"/>
    <property type="molecule type" value="Genomic_DNA"/>
</dbReference>
<comment type="caution">
    <text evidence="1">The sequence shown here is derived from an EMBL/GenBank/DDBJ whole genome shotgun (WGS) entry which is preliminary data.</text>
</comment>
<dbReference type="AlphaFoldDB" id="A0A179SC40"/>
<organism evidence="1 2">
    <name type="scientific">Methylobacterium platani</name>
    <dbReference type="NCBI Taxonomy" id="427683"/>
    <lineage>
        <taxon>Bacteria</taxon>
        <taxon>Pseudomonadati</taxon>
        <taxon>Pseudomonadota</taxon>
        <taxon>Alphaproteobacteria</taxon>
        <taxon>Hyphomicrobiales</taxon>
        <taxon>Methylobacteriaceae</taxon>
        <taxon>Methylobacterium</taxon>
    </lineage>
</organism>
<evidence type="ECO:0000313" key="1">
    <source>
        <dbReference type="EMBL" id="OAS24365.1"/>
    </source>
</evidence>
<dbReference type="STRING" id="427683.A5481_14290"/>
<accession>A0A179SC40</accession>